<accession>A0ABT1SHE7</accession>
<evidence type="ECO:0000313" key="5">
    <source>
        <dbReference type="EMBL" id="MCQ5120643.1"/>
    </source>
</evidence>
<keyword evidence="2" id="KW-0479">Metal-binding</keyword>
<dbReference type="Gene3D" id="3.10.310.40">
    <property type="match status" value="1"/>
</dbReference>
<dbReference type="InterPro" id="IPR018163">
    <property type="entry name" value="Thr/Ala-tRNA-synth_IIc_edit"/>
</dbReference>
<dbReference type="Pfam" id="PF07973">
    <property type="entry name" value="tRNA_SAD"/>
    <property type="match status" value="1"/>
</dbReference>
<reference evidence="5 6" key="1">
    <citation type="submission" date="2022-06" db="EMBL/GenBank/DDBJ databases">
        <title>Isolation of gut microbiota from human fecal samples.</title>
        <authorList>
            <person name="Pamer E.G."/>
            <person name="Barat B."/>
            <person name="Waligurski E."/>
            <person name="Medina S."/>
            <person name="Paddock L."/>
            <person name="Mostad J."/>
        </authorList>
    </citation>
    <scope>NUCLEOTIDE SEQUENCE [LARGE SCALE GENOMIC DNA]</scope>
    <source>
        <strain evidence="5 6">DFI.6.1</strain>
    </source>
</reference>
<dbReference type="InterPro" id="IPR051335">
    <property type="entry name" value="Alanyl-tRNA_Editing_Enzymes"/>
</dbReference>
<dbReference type="Gene3D" id="3.30.980.10">
    <property type="entry name" value="Threonyl-trna Synthetase, Chain A, domain 2"/>
    <property type="match status" value="1"/>
</dbReference>
<dbReference type="PANTHER" id="PTHR43462:SF1">
    <property type="entry name" value="ALANYL-TRNA EDITING PROTEIN AARSD1"/>
    <property type="match status" value="1"/>
</dbReference>
<gene>
    <name evidence="5" type="ORF">NE663_00005</name>
</gene>
<keyword evidence="6" id="KW-1185">Reference proteome</keyword>
<evidence type="ECO:0000313" key="6">
    <source>
        <dbReference type="Proteomes" id="UP001524435"/>
    </source>
</evidence>
<evidence type="ECO:0000256" key="1">
    <source>
        <dbReference type="ARBA" id="ARBA00001947"/>
    </source>
</evidence>
<evidence type="ECO:0000259" key="4">
    <source>
        <dbReference type="Pfam" id="PF07973"/>
    </source>
</evidence>
<evidence type="ECO:0000256" key="3">
    <source>
        <dbReference type="ARBA" id="ARBA00022833"/>
    </source>
</evidence>
<organism evidence="5 6">
    <name type="scientific">Massilicoli timonensis</name>
    <dbReference type="NCBI Taxonomy" id="2015901"/>
    <lineage>
        <taxon>Bacteria</taxon>
        <taxon>Bacillati</taxon>
        <taxon>Bacillota</taxon>
        <taxon>Erysipelotrichia</taxon>
        <taxon>Erysipelotrichales</taxon>
        <taxon>Erysipelotrichaceae</taxon>
        <taxon>Massilicoli</taxon>
    </lineage>
</organism>
<dbReference type="Proteomes" id="UP001524435">
    <property type="component" value="Unassembled WGS sequence"/>
</dbReference>
<dbReference type="EMBL" id="JANGCH010000001">
    <property type="protein sequence ID" value="MCQ5120643.1"/>
    <property type="molecule type" value="Genomic_DNA"/>
</dbReference>
<dbReference type="RefSeq" id="WP_102267772.1">
    <property type="nucleotide sequence ID" value="NZ_CALVCM010000011.1"/>
</dbReference>
<comment type="caution">
    <text evidence="5">The sequence shown here is derived from an EMBL/GenBank/DDBJ whole genome shotgun (WGS) entry which is preliminary data.</text>
</comment>
<dbReference type="InterPro" id="IPR012947">
    <property type="entry name" value="tRNA_SAD"/>
</dbReference>
<comment type="cofactor">
    <cofactor evidence="1">
        <name>Zn(2+)</name>
        <dbReference type="ChEBI" id="CHEBI:29105"/>
    </cofactor>
</comment>
<name>A0ABT1SHE7_9FIRM</name>
<dbReference type="SUPFAM" id="SSF55186">
    <property type="entry name" value="ThrRS/AlaRS common domain"/>
    <property type="match status" value="1"/>
</dbReference>
<feature type="domain" description="Threonyl/alanyl tRNA synthetase SAD" evidence="4">
    <location>
        <begin position="177"/>
        <end position="211"/>
    </location>
</feature>
<sequence length="386" mass="44093">MLNRLLDDCFLSEFQSEVIEVEEENGLYWHALRETIFFYEGGGMSSDEGVIANHPVLALREKRGMLWHLLDVKLSGQVHLSINMHARFRKCQIHTAQHLISALVNQVYHTEVLAHHVSDEQNDIEFNLKSFSEKQVSELQILCNGLIRDDLPIKVFYPTHEEAMKHAPLKRLAHDDLRVVSIGNLDYNPCGCMHVPSLRYIQSIYIMGYEKTTNGYKILYQAGDQLLENIDKRYTVLDEAGKALALPHLYINSGIYKLGNEVKALSADLIVWKHKYYKLGAADLAKRFPHTIFMEFDDIDVKSLSQYARYIVSHYERIVVFVAKIYDSAQVVIAVSSTLEEKADDLYRRIAPVLHLHGGGNEVLAQGGGAWHKNLFEQIKILLTAE</sequence>
<dbReference type="PANTHER" id="PTHR43462">
    <property type="entry name" value="ALANYL-TRNA EDITING PROTEIN"/>
    <property type="match status" value="1"/>
</dbReference>
<protein>
    <submittedName>
        <fullName evidence="5">DHHA1 domain-containing protein</fullName>
    </submittedName>
</protein>
<keyword evidence="3" id="KW-0862">Zinc</keyword>
<evidence type="ECO:0000256" key="2">
    <source>
        <dbReference type="ARBA" id="ARBA00022723"/>
    </source>
</evidence>
<dbReference type="SUPFAM" id="SSF50447">
    <property type="entry name" value="Translation proteins"/>
    <property type="match status" value="1"/>
</dbReference>
<dbReference type="InterPro" id="IPR009000">
    <property type="entry name" value="Transl_B-barrel_sf"/>
</dbReference>
<proteinExistence type="predicted"/>
<dbReference type="Gene3D" id="2.40.30.130">
    <property type="match status" value="1"/>
</dbReference>